<gene>
    <name evidence="9" type="ORF">PQJ61_15855</name>
</gene>
<evidence type="ECO:0000313" key="9">
    <source>
        <dbReference type="EMBL" id="MDC7228236.1"/>
    </source>
</evidence>
<feature type="transmembrane region" description="Helical" evidence="7">
    <location>
        <begin position="57"/>
        <end position="84"/>
    </location>
</feature>
<keyword evidence="6 7" id="KW-0472">Membrane</keyword>
<evidence type="ECO:0000256" key="1">
    <source>
        <dbReference type="ARBA" id="ARBA00004651"/>
    </source>
</evidence>
<feature type="domain" description="ABC transmembrane type-1" evidence="8">
    <location>
        <begin position="61"/>
        <end position="245"/>
    </location>
</feature>
<keyword evidence="2 7" id="KW-0813">Transport</keyword>
<dbReference type="InterPro" id="IPR035906">
    <property type="entry name" value="MetI-like_sf"/>
</dbReference>
<name>A0AAJ1IJN2_9SPIO</name>
<evidence type="ECO:0000259" key="8">
    <source>
        <dbReference type="PROSITE" id="PS50928"/>
    </source>
</evidence>
<comment type="caution">
    <text evidence="9">The sequence shown here is derived from an EMBL/GenBank/DDBJ whole genome shotgun (WGS) entry which is preliminary data.</text>
</comment>
<dbReference type="SUPFAM" id="SSF161098">
    <property type="entry name" value="MetI-like"/>
    <property type="match status" value="1"/>
</dbReference>
<dbReference type="Proteomes" id="UP001221217">
    <property type="component" value="Unassembled WGS sequence"/>
</dbReference>
<dbReference type="PROSITE" id="PS50928">
    <property type="entry name" value="ABC_TM1"/>
    <property type="match status" value="1"/>
</dbReference>
<dbReference type="GO" id="GO:0055085">
    <property type="term" value="P:transmembrane transport"/>
    <property type="evidence" value="ECO:0007669"/>
    <property type="project" value="InterPro"/>
</dbReference>
<comment type="subcellular location">
    <subcellularLocation>
        <location evidence="1 7">Cell membrane</location>
        <topology evidence="1 7">Multi-pass membrane protein</topology>
    </subcellularLocation>
</comment>
<dbReference type="PANTHER" id="PTHR30151:SF0">
    <property type="entry name" value="ABC TRANSPORTER PERMEASE PROTEIN MJ0413-RELATED"/>
    <property type="match status" value="1"/>
</dbReference>
<dbReference type="EMBL" id="JAQQAL010000042">
    <property type="protein sequence ID" value="MDC7228236.1"/>
    <property type="molecule type" value="Genomic_DNA"/>
</dbReference>
<keyword evidence="5 7" id="KW-1133">Transmembrane helix</keyword>
<dbReference type="PANTHER" id="PTHR30151">
    <property type="entry name" value="ALKANE SULFONATE ABC TRANSPORTER-RELATED, MEMBRANE SUBUNIT"/>
    <property type="match status" value="1"/>
</dbReference>
<dbReference type="InterPro" id="IPR000515">
    <property type="entry name" value="MetI-like"/>
</dbReference>
<feature type="transmembrane region" description="Helical" evidence="7">
    <location>
        <begin position="96"/>
        <end position="117"/>
    </location>
</feature>
<evidence type="ECO:0000256" key="7">
    <source>
        <dbReference type="RuleBase" id="RU363032"/>
    </source>
</evidence>
<proteinExistence type="inferred from homology"/>
<dbReference type="GO" id="GO:0005886">
    <property type="term" value="C:plasma membrane"/>
    <property type="evidence" value="ECO:0007669"/>
    <property type="project" value="UniProtKB-SubCell"/>
</dbReference>
<evidence type="ECO:0000313" key="10">
    <source>
        <dbReference type="Proteomes" id="UP001221217"/>
    </source>
</evidence>
<dbReference type="CDD" id="cd06261">
    <property type="entry name" value="TM_PBP2"/>
    <property type="match status" value="1"/>
</dbReference>
<evidence type="ECO:0000256" key="6">
    <source>
        <dbReference type="ARBA" id="ARBA00023136"/>
    </source>
</evidence>
<keyword evidence="3" id="KW-1003">Cell membrane</keyword>
<sequence>MKGFTSKFEKHLIGVASTAVLILIWKLVSLRIGTDIILPAPETVLLRLEALVTGLDFWMAVGATVLRTVYGLALSFVLGFSAGIASGVSRRVDAMLSPLVSVTRTVPVMSLILLAMIWFKTDLVPVFVCVLMIFPILTANVKQGVAGVDRKLIEFSVVYKLSRREALREIIIPSVVPFVLGGLRSSIGVGWKVVIAAEVLAQPVRAIGTGLQFSQMNLETAEVLGWTVMAVVLSWLSEGILDVIIKRIRPEASVNA</sequence>
<dbReference type="Gene3D" id="1.10.3720.10">
    <property type="entry name" value="MetI-like"/>
    <property type="match status" value="1"/>
</dbReference>
<keyword evidence="4 7" id="KW-0812">Transmembrane</keyword>
<dbReference type="AlphaFoldDB" id="A0AAJ1IJN2"/>
<organism evidence="9 10">
    <name type="scientific">Candidatus Thalassospirochaeta sargassi</name>
    <dbReference type="NCBI Taxonomy" id="3119039"/>
    <lineage>
        <taxon>Bacteria</taxon>
        <taxon>Pseudomonadati</taxon>
        <taxon>Spirochaetota</taxon>
        <taxon>Spirochaetia</taxon>
        <taxon>Spirochaetales</taxon>
        <taxon>Spirochaetaceae</taxon>
        <taxon>Candidatus Thalassospirochaeta</taxon>
    </lineage>
</organism>
<evidence type="ECO:0000256" key="3">
    <source>
        <dbReference type="ARBA" id="ARBA00022475"/>
    </source>
</evidence>
<protein>
    <submittedName>
        <fullName evidence="9">ABC transporter permease subunit</fullName>
    </submittedName>
</protein>
<evidence type="ECO:0000256" key="5">
    <source>
        <dbReference type="ARBA" id="ARBA00022989"/>
    </source>
</evidence>
<feature type="transmembrane region" description="Helical" evidence="7">
    <location>
        <begin position="123"/>
        <end position="141"/>
    </location>
</feature>
<evidence type="ECO:0000256" key="2">
    <source>
        <dbReference type="ARBA" id="ARBA00022448"/>
    </source>
</evidence>
<accession>A0AAJ1IJN2</accession>
<feature type="transmembrane region" description="Helical" evidence="7">
    <location>
        <begin position="12"/>
        <end position="37"/>
    </location>
</feature>
<dbReference type="Pfam" id="PF00528">
    <property type="entry name" value="BPD_transp_1"/>
    <property type="match status" value="1"/>
</dbReference>
<comment type="similarity">
    <text evidence="7">Belongs to the binding-protein-dependent transport system permease family.</text>
</comment>
<evidence type="ECO:0000256" key="4">
    <source>
        <dbReference type="ARBA" id="ARBA00022692"/>
    </source>
</evidence>
<reference evidence="9 10" key="1">
    <citation type="submission" date="2022-12" db="EMBL/GenBank/DDBJ databases">
        <title>Metagenome assembled genome from gulf of manar.</title>
        <authorList>
            <person name="Kohli P."/>
            <person name="Pk S."/>
            <person name="Venkata Ramana C."/>
            <person name="Sasikala C."/>
        </authorList>
    </citation>
    <scope>NUCLEOTIDE SEQUENCE [LARGE SCALE GENOMIC DNA]</scope>
    <source>
        <strain evidence="9">JB008</strain>
    </source>
</reference>